<dbReference type="InterPro" id="IPR029045">
    <property type="entry name" value="ClpP/crotonase-like_dom_sf"/>
</dbReference>
<evidence type="ECO:0000259" key="1">
    <source>
        <dbReference type="SMART" id="SM00245"/>
    </source>
</evidence>
<dbReference type="SMART" id="SM00245">
    <property type="entry name" value="TSPc"/>
    <property type="match status" value="1"/>
</dbReference>
<dbReference type="SUPFAM" id="SSF52096">
    <property type="entry name" value="ClpP/crotonase"/>
    <property type="match status" value="1"/>
</dbReference>
<dbReference type="AlphaFoldDB" id="A0A7G5H1L1"/>
<dbReference type="PANTHER" id="PTHR11261:SF3">
    <property type="entry name" value="RETINOL-BINDING PROTEIN 3"/>
    <property type="match status" value="1"/>
</dbReference>
<gene>
    <name evidence="2" type="ORF">H3H32_08970</name>
</gene>
<proteinExistence type="predicted"/>
<dbReference type="Gene3D" id="3.30.750.44">
    <property type="match status" value="1"/>
</dbReference>
<name>A0A7G5H1L1_9BACT</name>
<dbReference type="Gene3D" id="3.90.226.10">
    <property type="entry name" value="2-enoyl-CoA Hydratase, Chain A, domain 1"/>
    <property type="match status" value="1"/>
</dbReference>
<dbReference type="KEGG" id="sfol:H3H32_08970"/>
<sequence length="361" mass="39866">MHRLPQTLLHLLYSGSLMLLPRIGFCQPVVAGPDQPIDAQTRMVVIQSLLQQLGSQYVFPKVATQIQEVIQAKLNAGDYDSITSSKAFADTLTVQIQRISHDKHLQLFYQNKSASSASSDLTAKADGNTTLEQYGRQINFGFGKPELLPGNIGYLRIDEFMPVELAAQTATAALTHLNQTDALILDLRHNRGGEPAMVAFLASYFFGSDSVHLNDIVSRGGKSVQSFWTHSQLPGKRYVGKWVYILTSKKTFSAGEEFAYDLQNLKRATLIGESTAGGAHSGEMVRIGDHFSAFIPAEYALNPITHTNWEGTGVRPDLAIAEHKALKRAQIIALETLISSTDEARKRRKLTRLIKELKTVD</sequence>
<dbReference type="GO" id="GO:0006508">
    <property type="term" value="P:proteolysis"/>
    <property type="evidence" value="ECO:0007669"/>
    <property type="project" value="InterPro"/>
</dbReference>
<accession>A0A7G5H1L1</accession>
<evidence type="ECO:0000313" key="3">
    <source>
        <dbReference type="Proteomes" id="UP000515369"/>
    </source>
</evidence>
<feature type="domain" description="Tail specific protease" evidence="1">
    <location>
        <begin position="124"/>
        <end position="321"/>
    </location>
</feature>
<dbReference type="RefSeq" id="WP_182462351.1">
    <property type="nucleotide sequence ID" value="NZ_CP059732.1"/>
</dbReference>
<dbReference type="InterPro" id="IPR005151">
    <property type="entry name" value="Tail-specific_protease"/>
</dbReference>
<keyword evidence="3" id="KW-1185">Reference proteome</keyword>
<dbReference type="EMBL" id="CP059732">
    <property type="protein sequence ID" value="QMW05003.1"/>
    <property type="molecule type" value="Genomic_DNA"/>
</dbReference>
<dbReference type="Pfam" id="PF11918">
    <property type="entry name" value="Peptidase_S41_N"/>
    <property type="match status" value="1"/>
</dbReference>
<dbReference type="Pfam" id="PF03572">
    <property type="entry name" value="Peptidase_S41"/>
    <property type="match status" value="1"/>
</dbReference>
<organism evidence="2 3">
    <name type="scientific">Spirosoma foliorum</name>
    <dbReference type="NCBI Taxonomy" id="2710596"/>
    <lineage>
        <taxon>Bacteria</taxon>
        <taxon>Pseudomonadati</taxon>
        <taxon>Bacteroidota</taxon>
        <taxon>Cytophagia</taxon>
        <taxon>Cytophagales</taxon>
        <taxon>Cytophagaceae</taxon>
        <taxon>Spirosoma</taxon>
    </lineage>
</organism>
<evidence type="ECO:0000313" key="2">
    <source>
        <dbReference type="EMBL" id="QMW05003.1"/>
    </source>
</evidence>
<dbReference type="GO" id="GO:0008236">
    <property type="term" value="F:serine-type peptidase activity"/>
    <property type="evidence" value="ECO:0007669"/>
    <property type="project" value="InterPro"/>
</dbReference>
<dbReference type="CDD" id="cd07563">
    <property type="entry name" value="Peptidase_S41_IRBP"/>
    <property type="match status" value="1"/>
</dbReference>
<reference evidence="2 3" key="1">
    <citation type="submission" date="2020-07" db="EMBL/GenBank/DDBJ databases">
        <title>Spirosoma foliorum sp. nov., isolated from the leaves on the Nejang mountain Korea, Republic of.</title>
        <authorList>
            <person name="Ho H."/>
            <person name="Lee Y.-J."/>
            <person name="Nurcahyanto D.-A."/>
            <person name="Kim S.-G."/>
        </authorList>
    </citation>
    <scope>NUCLEOTIDE SEQUENCE [LARGE SCALE GENOMIC DNA]</scope>
    <source>
        <strain evidence="2 3">PL0136</strain>
    </source>
</reference>
<dbReference type="Proteomes" id="UP000515369">
    <property type="component" value="Chromosome"/>
</dbReference>
<dbReference type="PANTHER" id="PTHR11261">
    <property type="entry name" value="INTERPHOTORECEPTOR RETINOID-BINDING PROTEIN"/>
    <property type="match status" value="1"/>
</dbReference>
<protein>
    <submittedName>
        <fullName evidence="2">S41 family peptidase</fullName>
    </submittedName>
</protein>